<dbReference type="Gramene" id="KJB44813">
    <property type="protein sequence ID" value="KJB44813"/>
    <property type="gene ID" value="B456_007G274600"/>
</dbReference>
<reference evidence="1 2" key="1">
    <citation type="journal article" date="2012" name="Nature">
        <title>Repeated polyploidization of Gossypium genomes and the evolution of spinnable cotton fibres.</title>
        <authorList>
            <person name="Paterson A.H."/>
            <person name="Wendel J.F."/>
            <person name="Gundlach H."/>
            <person name="Guo H."/>
            <person name="Jenkins J."/>
            <person name="Jin D."/>
            <person name="Llewellyn D."/>
            <person name="Showmaker K.C."/>
            <person name="Shu S."/>
            <person name="Udall J."/>
            <person name="Yoo M.J."/>
            <person name="Byers R."/>
            <person name="Chen W."/>
            <person name="Doron-Faigenboim A."/>
            <person name="Duke M.V."/>
            <person name="Gong L."/>
            <person name="Grimwood J."/>
            <person name="Grover C."/>
            <person name="Grupp K."/>
            <person name="Hu G."/>
            <person name="Lee T.H."/>
            <person name="Li J."/>
            <person name="Lin L."/>
            <person name="Liu T."/>
            <person name="Marler B.S."/>
            <person name="Page J.T."/>
            <person name="Roberts A.W."/>
            <person name="Romanel E."/>
            <person name="Sanders W.S."/>
            <person name="Szadkowski E."/>
            <person name="Tan X."/>
            <person name="Tang H."/>
            <person name="Xu C."/>
            <person name="Wang J."/>
            <person name="Wang Z."/>
            <person name="Zhang D."/>
            <person name="Zhang L."/>
            <person name="Ashrafi H."/>
            <person name="Bedon F."/>
            <person name="Bowers J.E."/>
            <person name="Brubaker C.L."/>
            <person name="Chee P.W."/>
            <person name="Das S."/>
            <person name="Gingle A.R."/>
            <person name="Haigler C.H."/>
            <person name="Harker D."/>
            <person name="Hoffmann L.V."/>
            <person name="Hovav R."/>
            <person name="Jones D.C."/>
            <person name="Lemke C."/>
            <person name="Mansoor S."/>
            <person name="ur Rahman M."/>
            <person name="Rainville L.N."/>
            <person name="Rambani A."/>
            <person name="Reddy U.K."/>
            <person name="Rong J.K."/>
            <person name="Saranga Y."/>
            <person name="Scheffler B.E."/>
            <person name="Scheffler J.A."/>
            <person name="Stelly D.M."/>
            <person name="Triplett B.A."/>
            <person name="Van Deynze A."/>
            <person name="Vaslin M.F."/>
            <person name="Waghmare V.N."/>
            <person name="Walford S.A."/>
            <person name="Wright R.J."/>
            <person name="Zaki E.A."/>
            <person name="Zhang T."/>
            <person name="Dennis E.S."/>
            <person name="Mayer K.F."/>
            <person name="Peterson D.G."/>
            <person name="Rokhsar D.S."/>
            <person name="Wang X."/>
            <person name="Schmutz J."/>
        </authorList>
    </citation>
    <scope>NUCLEOTIDE SEQUENCE [LARGE SCALE GENOMIC DNA]</scope>
</reference>
<protein>
    <submittedName>
        <fullName evidence="1">Uncharacterized protein</fullName>
    </submittedName>
</protein>
<dbReference type="AlphaFoldDB" id="A0A0D2R080"/>
<keyword evidence="2" id="KW-1185">Reference proteome</keyword>
<sequence length="102" mass="11700">MKMINYIFVFEQLKRGAMNTRSAPPPERTDLPLQWMPWLEASKTHIQSKRPCGGVGAVIAEKFLSGTHLVLGENMDWLVLLQQHWIVQNLKPWPPNSDLTGY</sequence>
<organism evidence="1 2">
    <name type="scientific">Gossypium raimondii</name>
    <name type="common">Peruvian cotton</name>
    <name type="synonym">Gossypium klotzschianum subsp. raimondii</name>
    <dbReference type="NCBI Taxonomy" id="29730"/>
    <lineage>
        <taxon>Eukaryota</taxon>
        <taxon>Viridiplantae</taxon>
        <taxon>Streptophyta</taxon>
        <taxon>Embryophyta</taxon>
        <taxon>Tracheophyta</taxon>
        <taxon>Spermatophyta</taxon>
        <taxon>Magnoliopsida</taxon>
        <taxon>eudicotyledons</taxon>
        <taxon>Gunneridae</taxon>
        <taxon>Pentapetalae</taxon>
        <taxon>rosids</taxon>
        <taxon>malvids</taxon>
        <taxon>Malvales</taxon>
        <taxon>Malvaceae</taxon>
        <taxon>Malvoideae</taxon>
        <taxon>Gossypium</taxon>
    </lineage>
</organism>
<dbReference type="OMA" id="ASKTHIQ"/>
<evidence type="ECO:0000313" key="2">
    <source>
        <dbReference type="Proteomes" id="UP000032304"/>
    </source>
</evidence>
<accession>A0A0D2R080</accession>
<dbReference type="EMBL" id="CM001746">
    <property type="protein sequence ID" value="KJB44813.1"/>
    <property type="molecule type" value="Genomic_DNA"/>
</dbReference>
<proteinExistence type="predicted"/>
<gene>
    <name evidence="1" type="ORF">B456_007G274600</name>
</gene>
<name>A0A0D2R080_GOSRA</name>
<dbReference type="Proteomes" id="UP000032304">
    <property type="component" value="Chromosome 7"/>
</dbReference>
<evidence type="ECO:0000313" key="1">
    <source>
        <dbReference type="EMBL" id="KJB44813.1"/>
    </source>
</evidence>